<protein>
    <submittedName>
        <fullName evidence="5">MSHA biogenesis protein MshE</fullName>
    </submittedName>
</protein>
<dbReference type="Proteomes" id="UP000243745">
    <property type="component" value="Unassembled WGS sequence"/>
</dbReference>
<dbReference type="CDD" id="cd01129">
    <property type="entry name" value="PulE-GspE-like"/>
    <property type="match status" value="1"/>
</dbReference>
<dbReference type="Pfam" id="PF00437">
    <property type="entry name" value="T2SSE"/>
    <property type="match status" value="1"/>
</dbReference>
<evidence type="ECO:0000256" key="1">
    <source>
        <dbReference type="ARBA" id="ARBA00006611"/>
    </source>
</evidence>
<dbReference type="Gene3D" id="3.30.450.90">
    <property type="match status" value="1"/>
</dbReference>
<gene>
    <name evidence="5" type="ORF">SAMN02910344_01982</name>
</gene>
<keyword evidence="3" id="KW-0067">ATP-binding</keyword>
<dbReference type="GO" id="GO:0005524">
    <property type="term" value="F:ATP binding"/>
    <property type="evidence" value="ECO:0007669"/>
    <property type="project" value="UniProtKB-KW"/>
</dbReference>
<keyword evidence="6" id="KW-1185">Reference proteome</keyword>
<dbReference type="OrthoDB" id="9804785at2"/>
<evidence type="ECO:0000313" key="5">
    <source>
        <dbReference type="EMBL" id="SFP65489.1"/>
    </source>
</evidence>
<dbReference type="EMBL" id="FOXF01000049">
    <property type="protein sequence ID" value="SFP65489.1"/>
    <property type="molecule type" value="Genomic_DNA"/>
</dbReference>
<dbReference type="GO" id="GO:0005886">
    <property type="term" value="C:plasma membrane"/>
    <property type="evidence" value="ECO:0007669"/>
    <property type="project" value="TreeGrafter"/>
</dbReference>
<evidence type="ECO:0000313" key="6">
    <source>
        <dbReference type="Proteomes" id="UP000243745"/>
    </source>
</evidence>
<accession>A0A662ZKW1</accession>
<evidence type="ECO:0000256" key="2">
    <source>
        <dbReference type="ARBA" id="ARBA00022741"/>
    </source>
</evidence>
<dbReference type="SUPFAM" id="SSF52540">
    <property type="entry name" value="P-loop containing nucleoside triphosphate hydrolases"/>
    <property type="match status" value="1"/>
</dbReference>
<sequence length="587" mass="64721">MPEDNSSRKRLRIGDVLVQSGIITENDVEEALNYSKEMNLKLGQAVVALGLATEADICTALGQQLQMTVFTDLSKLNIDSNVVQMLPENIARQKRALAISKRLNQNTGNDVITVVIADPLDYYGRDDIVDKLDPNEVDFVITPESEIVKYLPMLYRNTENIAKYADQLQSEITKSAFEVGATDTLNVDDDSSDAAVVNLLKSVFEDAINWKASDIHIEPDDGVLRIRQRIDGSLTEQILPSSDIGAAIALRIKLMAGLDISEKRLPQDGRFHITIAGNGVDVRVSTLPTQYGESIVMRILNQATGLVSLNATGMPEKILESMRIQIHRPHGMILVTGPTGSGKTTTLYGALNELNTPDVKIITVEDPVEFRLPRITQVQINQKIGLDFANVLRACLRQDPDVILVGEMRDKETSEIGLRGAMTGHLVLSTLHTNDAISSTMRLVDMGAPGYLVASSLKAVLAQRLVRRVCPKCGDYCEVEPSQERFIEAALGVPIEEQRQHKFKLGNKGKGCQYCNFSGYKGRIGVFELLVLNDAMMDALRKDDLEEFARCAKESPMYKPLAKVAYDLAVDGVTSIEEVMKLCEVND</sequence>
<dbReference type="SUPFAM" id="SSF160246">
    <property type="entry name" value="EspE N-terminal domain-like"/>
    <property type="match status" value="1"/>
</dbReference>
<dbReference type="InterPro" id="IPR001482">
    <property type="entry name" value="T2SS/T4SS_dom"/>
</dbReference>
<dbReference type="PROSITE" id="PS00662">
    <property type="entry name" value="T2SP_E"/>
    <property type="match status" value="1"/>
</dbReference>
<feature type="domain" description="Bacterial type II secretion system protein E" evidence="4">
    <location>
        <begin position="396"/>
        <end position="410"/>
    </location>
</feature>
<reference evidence="5 6" key="1">
    <citation type="submission" date="2016-10" db="EMBL/GenBank/DDBJ databases">
        <authorList>
            <person name="Varghese N."/>
            <person name="Submissions S."/>
        </authorList>
    </citation>
    <scope>NUCLEOTIDE SEQUENCE [LARGE SCALE GENOMIC DNA]</scope>
    <source>
        <strain evidence="5 6">DSM 1361</strain>
    </source>
</reference>
<dbReference type="Pfam" id="PF05157">
    <property type="entry name" value="MshEN"/>
    <property type="match status" value="1"/>
</dbReference>
<dbReference type="Gene3D" id="3.40.50.300">
    <property type="entry name" value="P-loop containing nucleotide triphosphate hydrolases"/>
    <property type="match status" value="1"/>
</dbReference>
<comment type="similarity">
    <text evidence="1">Belongs to the GSP E family.</text>
</comment>
<dbReference type="AlphaFoldDB" id="A0A662ZKW1"/>
<proteinExistence type="inferred from homology"/>
<dbReference type="InterPro" id="IPR027417">
    <property type="entry name" value="P-loop_NTPase"/>
</dbReference>
<name>A0A662ZKW1_9GAMM</name>
<dbReference type="GO" id="GO:0016887">
    <property type="term" value="F:ATP hydrolysis activity"/>
    <property type="evidence" value="ECO:0007669"/>
    <property type="project" value="TreeGrafter"/>
</dbReference>
<dbReference type="InterPro" id="IPR007831">
    <property type="entry name" value="T2SS_GspE_N"/>
</dbReference>
<dbReference type="InterPro" id="IPR003593">
    <property type="entry name" value="AAA+_ATPase"/>
</dbReference>
<dbReference type="RefSeq" id="WP_031578193.1">
    <property type="nucleotide sequence ID" value="NZ_FOXF01000049.1"/>
</dbReference>
<dbReference type="Gene3D" id="3.30.300.160">
    <property type="entry name" value="Type II secretion system, protein E, N-terminal domain"/>
    <property type="match status" value="1"/>
</dbReference>
<dbReference type="SMART" id="SM00382">
    <property type="entry name" value="AAA"/>
    <property type="match status" value="1"/>
</dbReference>
<organism evidence="5 6">
    <name type="scientific">Ruminobacter amylophilus</name>
    <dbReference type="NCBI Taxonomy" id="867"/>
    <lineage>
        <taxon>Bacteria</taxon>
        <taxon>Pseudomonadati</taxon>
        <taxon>Pseudomonadota</taxon>
        <taxon>Gammaproteobacteria</taxon>
        <taxon>Aeromonadales</taxon>
        <taxon>Succinivibrionaceae</taxon>
        <taxon>Ruminobacter</taxon>
    </lineage>
</organism>
<dbReference type="PANTHER" id="PTHR30258:SF29">
    <property type="entry name" value="MSHA PILUS ASSEMBLY ATPASE MSHE"/>
    <property type="match status" value="1"/>
</dbReference>
<dbReference type="PANTHER" id="PTHR30258">
    <property type="entry name" value="TYPE II SECRETION SYSTEM PROTEIN GSPE-RELATED"/>
    <property type="match status" value="1"/>
</dbReference>
<evidence type="ECO:0000256" key="3">
    <source>
        <dbReference type="ARBA" id="ARBA00022840"/>
    </source>
</evidence>
<keyword evidence="2" id="KW-0547">Nucleotide-binding</keyword>
<evidence type="ECO:0000259" key="4">
    <source>
        <dbReference type="PROSITE" id="PS00662"/>
    </source>
</evidence>
<dbReference type="InterPro" id="IPR037257">
    <property type="entry name" value="T2SS_E_N_sf"/>
</dbReference>